<keyword evidence="3" id="KW-1185">Reference proteome</keyword>
<keyword evidence="1" id="KW-1133">Transmembrane helix</keyword>
<feature type="transmembrane region" description="Helical" evidence="1">
    <location>
        <begin position="125"/>
        <end position="147"/>
    </location>
</feature>
<reference evidence="2" key="1">
    <citation type="submission" date="2022-11" db="EMBL/GenBank/DDBJ databases">
        <title>Centuries of genome instability and evolution in soft-shell clam transmissible cancer (bioRxiv).</title>
        <authorList>
            <person name="Hart S.F.M."/>
            <person name="Yonemitsu M.A."/>
            <person name="Giersch R.M."/>
            <person name="Beal B.F."/>
            <person name="Arriagada G."/>
            <person name="Davis B.W."/>
            <person name="Ostrander E.A."/>
            <person name="Goff S.P."/>
            <person name="Metzger M.J."/>
        </authorList>
    </citation>
    <scope>NUCLEOTIDE SEQUENCE</scope>
    <source>
        <strain evidence="2">MELC-2E11</strain>
        <tissue evidence="2">Siphon/mantle</tissue>
    </source>
</reference>
<sequence length="189" mass="21052">ADLHGVYHRLDVLFGSPEANVPEKEEVCRLEGHFVSFQQSVIKLVPTVFQDPELYKYSQETVTNSIKLNQFVSKGIMTDLLDTVTPVASKQFMPDSPGPMHGLERCPIPCAAILNAGDRMSPGSIVALVVGLIVFVGILVIIGVKLYTKMFIRSQGLNRGTFSDVFYNRRNERVDMNNKTSTPYSELEN</sequence>
<feature type="non-terminal residue" evidence="2">
    <location>
        <position position="1"/>
    </location>
</feature>
<evidence type="ECO:0000313" key="3">
    <source>
        <dbReference type="Proteomes" id="UP001164746"/>
    </source>
</evidence>
<keyword evidence="1" id="KW-0472">Membrane</keyword>
<dbReference type="EMBL" id="CP111025">
    <property type="protein sequence ID" value="WAR26759.1"/>
    <property type="molecule type" value="Genomic_DNA"/>
</dbReference>
<proteinExistence type="predicted"/>
<protein>
    <submittedName>
        <fullName evidence="2">Uncharacterized protein</fullName>
    </submittedName>
</protein>
<evidence type="ECO:0000313" key="2">
    <source>
        <dbReference type="EMBL" id="WAR26759.1"/>
    </source>
</evidence>
<name>A0ABY7FZQ9_MYAAR</name>
<evidence type="ECO:0000256" key="1">
    <source>
        <dbReference type="SAM" id="Phobius"/>
    </source>
</evidence>
<accession>A0ABY7FZQ9</accession>
<organism evidence="2 3">
    <name type="scientific">Mya arenaria</name>
    <name type="common">Soft-shell clam</name>
    <dbReference type="NCBI Taxonomy" id="6604"/>
    <lineage>
        <taxon>Eukaryota</taxon>
        <taxon>Metazoa</taxon>
        <taxon>Spiralia</taxon>
        <taxon>Lophotrochozoa</taxon>
        <taxon>Mollusca</taxon>
        <taxon>Bivalvia</taxon>
        <taxon>Autobranchia</taxon>
        <taxon>Heteroconchia</taxon>
        <taxon>Euheterodonta</taxon>
        <taxon>Imparidentia</taxon>
        <taxon>Neoheterodontei</taxon>
        <taxon>Myida</taxon>
        <taxon>Myoidea</taxon>
        <taxon>Myidae</taxon>
        <taxon>Mya</taxon>
    </lineage>
</organism>
<dbReference type="Proteomes" id="UP001164746">
    <property type="component" value="Chromosome 14"/>
</dbReference>
<keyword evidence="1" id="KW-0812">Transmembrane</keyword>
<gene>
    <name evidence="2" type="ORF">MAR_012463</name>
</gene>